<sequence>MSEARASKGLTTSFTAISTNSESAGEANKVNKLVKQPETRPIGQEQLVAEVKSIYTG</sequence>
<protein>
    <submittedName>
        <fullName evidence="2">Uncharacterized protein</fullName>
    </submittedName>
</protein>
<proteinExistence type="predicted"/>
<evidence type="ECO:0000256" key="1">
    <source>
        <dbReference type="SAM" id="MobiDB-lite"/>
    </source>
</evidence>
<gene>
    <name evidence="2" type="ORF">OOW_P131scaffold01348g1</name>
</gene>
<dbReference type="EMBL" id="JH795369">
    <property type="protein sequence ID" value="ELQ59526.1"/>
    <property type="molecule type" value="Genomic_DNA"/>
</dbReference>
<organism>
    <name type="scientific">Pyricularia oryzae (strain P131)</name>
    <name type="common">Rice blast fungus</name>
    <name type="synonym">Magnaporthe oryzae</name>
    <dbReference type="NCBI Taxonomy" id="1143193"/>
    <lineage>
        <taxon>Eukaryota</taxon>
        <taxon>Fungi</taxon>
        <taxon>Dikarya</taxon>
        <taxon>Ascomycota</taxon>
        <taxon>Pezizomycotina</taxon>
        <taxon>Sordariomycetes</taxon>
        <taxon>Sordariomycetidae</taxon>
        <taxon>Magnaporthales</taxon>
        <taxon>Pyriculariaceae</taxon>
        <taxon>Pyricularia</taxon>
    </lineage>
</organism>
<feature type="non-terminal residue" evidence="2">
    <location>
        <position position="57"/>
    </location>
</feature>
<feature type="region of interest" description="Disordered" evidence="1">
    <location>
        <begin position="1"/>
        <end position="37"/>
    </location>
</feature>
<evidence type="ECO:0000313" key="2">
    <source>
        <dbReference type="EMBL" id="ELQ59526.1"/>
    </source>
</evidence>
<reference evidence="2" key="1">
    <citation type="journal article" date="2012" name="PLoS Genet.">
        <title>Comparative analysis of the genomes of two field isolates of the rice blast fungus Magnaporthe oryzae.</title>
        <authorList>
            <person name="Xue M."/>
            <person name="Yang J."/>
            <person name="Li Z."/>
            <person name="Hu S."/>
            <person name="Yao N."/>
            <person name="Dean R.A."/>
            <person name="Zhao W."/>
            <person name="Shen M."/>
            <person name="Zhang H."/>
            <person name="Li C."/>
            <person name="Liu L."/>
            <person name="Cao L."/>
            <person name="Xu X."/>
            <person name="Xing Y."/>
            <person name="Hsiang T."/>
            <person name="Zhang Z."/>
            <person name="Xu J.R."/>
            <person name="Peng Y.L."/>
        </authorList>
    </citation>
    <scope>NUCLEOTIDE SEQUENCE [LARGE SCALE GENOMIC DNA]</scope>
    <source>
        <strain evidence="2">P131</strain>
    </source>
</reference>
<accession>L7IUA5</accession>
<feature type="compositionally biased region" description="Polar residues" evidence="1">
    <location>
        <begin position="9"/>
        <end position="23"/>
    </location>
</feature>
<dbReference type="AlphaFoldDB" id="L7IUA5"/>
<name>L7IUA5_PYRO1</name>